<sequence length="46" mass="5377">MLSFLLANRFGGTPWQWRNEASPLDWGTGIRLLNEEMTRMEEVEHG</sequence>
<protein>
    <submittedName>
        <fullName evidence="1">Uncharacterized protein</fullName>
    </submittedName>
</protein>
<organism evidence="1 2">
    <name type="scientific">Bifidobacterium imperatoris</name>
    <dbReference type="NCBI Taxonomy" id="2020965"/>
    <lineage>
        <taxon>Bacteria</taxon>
        <taxon>Bacillati</taxon>
        <taxon>Actinomycetota</taxon>
        <taxon>Actinomycetes</taxon>
        <taxon>Bifidobacteriales</taxon>
        <taxon>Bifidobacteriaceae</taxon>
        <taxon>Bifidobacterium</taxon>
    </lineage>
</organism>
<reference evidence="1 2" key="1">
    <citation type="submission" date="2017-07" db="EMBL/GenBank/DDBJ databases">
        <title>Bifidobacterium novel species.</title>
        <authorList>
            <person name="Lugli G.A."/>
            <person name="Milani C."/>
            <person name="Duranti S."/>
            <person name="Mangifesta M."/>
        </authorList>
    </citation>
    <scope>NUCLEOTIDE SEQUENCE [LARGE SCALE GENOMIC DNA]</scope>
    <source>
        <strain evidence="1 2">45</strain>
    </source>
</reference>
<comment type="caution">
    <text evidence="1">The sequence shown here is derived from an EMBL/GenBank/DDBJ whole genome shotgun (WGS) entry which is preliminary data.</text>
</comment>
<dbReference type="AlphaFoldDB" id="A0A2N5IQW3"/>
<dbReference type="EMBL" id="NMWV01000023">
    <property type="protein sequence ID" value="PLS24338.1"/>
    <property type="molecule type" value="Genomic_DNA"/>
</dbReference>
<gene>
    <name evidence="1" type="ORF">Tam1G_1601</name>
</gene>
<proteinExistence type="predicted"/>
<evidence type="ECO:0000313" key="2">
    <source>
        <dbReference type="Proteomes" id="UP000234855"/>
    </source>
</evidence>
<accession>A0A2N5IQW3</accession>
<evidence type="ECO:0000313" key="1">
    <source>
        <dbReference type="EMBL" id="PLS24338.1"/>
    </source>
</evidence>
<dbReference type="Proteomes" id="UP000234855">
    <property type="component" value="Unassembled WGS sequence"/>
</dbReference>
<name>A0A2N5IQW3_9BIFI</name>